<evidence type="ECO:0000259" key="5">
    <source>
        <dbReference type="PROSITE" id="PS50202"/>
    </source>
</evidence>
<dbReference type="EMBL" id="JAGDFM010000240">
    <property type="protein sequence ID" value="KAG7381563.1"/>
    <property type="molecule type" value="Genomic_DNA"/>
</dbReference>
<reference evidence="6" key="1">
    <citation type="submission" date="2021-02" db="EMBL/GenBank/DDBJ databases">
        <authorList>
            <person name="Palmer J.M."/>
        </authorList>
    </citation>
    <scope>NUCLEOTIDE SEQUENCE</scope>
    <source>
        <strain evidence="6">SCRP734</strain>
    </source>
</reference>
<dbReference type="PANTHER" id="PTHR10809">
    <property type="entry name" value="VESICLE-ASSOCIATED MEMBRANE PROTEIN-ASSOCIATED PROTEIN"/>
    <property type="match status" value="1"/>
</dbReference>
<dbReference type="PROSITE" id="PS50202">
    <property type="entry name" value="MSP"/>
    <property type="match status" value="1"/>
</dbReference>
<evidence type="ECO:0000256" key="1">
    <source>
        <dbReference type="ARBA" id="ARBA00004211"/>
    </source>
</evidence>
<dbReference type="GO" id="GO:0005789">
    <property type="term" value="C:endoplasmic reticulum membrane"/>
    <property type="evidence" value="ECO:0007669"/>
    <property type="project" value="InterPro"/>
</dbReference>
<accession>A0A8T1VNC5</accession>
<dbReference type="GO" id="GO:0005886">
    <property type="term" value="C:plasma membrane"/>
    <property type="evidence" value="ECO:0007669"/>
    <property type="project" value="TreeGrafter"/>
</dbReference>
<evidence type="ECO:0000256" key="4">
    <source>
        <dbReference type="ARBA" id="ARBA00023136"/>
    </source>
</evidence>
<keyword evidence="4" id="KW-0472">Membrane</keyword>
<keyword evidence="2" id="KW-0812">Transmembrane</keyword>
<evidence type="ECO:0000256" key="3">
    <source>
        <dbReference type="ARBA" id="ARBA00022989"/>
    </source>
</evidence>
<sequence length="292" mass="32963">MVKTVTAGIAQTMVDVVLPPGSSVILEPAETLGFHLQRDAEPQATLTIHNVSDMGPIAFKVKTKRPDSYLVRPHQGLLEPNGSTCITLVLLQKECSKLVQCGSKERQLVNDKFLVQSVEVDHSFYARAKRRTPKEMMDGLRGMWTQVDRQSVSSRELLCRFYWDAEDEVHQLKQDLRRLRDDPTDTEDDNEFLKSDTTWATSTRSSTTLLQNQNTPRLAKSYNGDTPTVVALRRRYDELMVLAEQLTGRRDALASDLATTQQQLQRVSIDAQRVREALGGAKDSMSLESGRW</sequence>
<name>A0A8T1VNC5_9STRA</name>
<evidence type="ECO:0000313" key="6">
    <source>
        <dbReference type="EMBL" id="KAG7381563.1"/>
    </source>
</evidence>
<keyword evidence="7" id="KW-1185">Reference proteome</keyword>
<dbReference type="Proteomes" id="UP000694044">
    <property type="component" value="Unassembled WGS sequence"/>
</dbReference>
<evidence type="ECO:0000256" key="2">
    <source>
        <dbReference type="ARBA" id="ARBA00022692"/>
    </source>
</evidence>
<keyword evidence="3" id="KW-1133">Transmembrane helix</keyword>
<proteinExistence type="predicted"/>
<feature type="domain" description="MSP" evidence="5">
    <location>
        <begin position="23"/>
        <end position="162"/>
    </location>
</feature>
<dbReference type="PANTHER" id="PTHR10809:SF6">
    <property type="entry name" value="AT11025P-RELATED"/>
    <property type="match status" value="1"/>
</dbReference>
<dbReference type="GO" id="GO:0061817">
    <property type="term" value="P:endoplasmic reticulum-plasma membrane tethering"/>
    <property type="evidence" value="ECO:0007669"/>
    <property type="project" value="TreeGrafter"/>
</dbReference>
<dbReference type="OrthoDB" id="264603at2759"/>
<dbReference type="InterPro" id="IPR016763">
    <property type="entry name" value="VAP"/>
</dbReference>
<dbReference type="GO" id="GO:0090158">
    <property type="term" value="P:endoplasmic reticulum membrane organization"/>
    <property type="evidence" value="ECO:0007669"/>
    <property type="project" value="TreeGrafter"/>
</dbReference>
<organism evidence="6 7">
    <name type="scientific">Phytophthora pseudosyringae</name>
    <dbReference type="NCBI Taxonomy" id="221518"/>
    <lineage>
        <taxon>Eukaryota</taxon>
        <taxon>Sar</taxon>
        <taxon>Stramenopiles</taxon>
        <taxon>Oomycota</taxon>
        <taxon>Peronosporomycetes</taxon>
        <taxon>Peronosporales</taxon>
        <taxon>Peronosporaceae</taxon>
        <taxon>Phytophthora</taxon>
    </lineage>
</organism>
<dbReference type="Pfam" id="PF00635">
    <property type="entry name" value="Motile_Sperm"/>
    <property type="match status" value="1"/>
</dbReference>
<dbReference type="InterPro" id="IPR000535">
    <property type="entry name" value="MSP_dom"/>
</dbReference>
<dbReference type="AlphaFoldDB" id="A0A8T1VNC5"/>
<evidence type="ECO:0000313" key="7">
    <source>
        <dbReference type="Proteomes" id="UP000694044"/>
    </source>
</evidence>
<gene>
    <name evidence="6" type="ORF">PHYPSEUDO_005913</name>
</gene>
<comment type="caution">
    <text evidence="6">The sequence shown here is derived from an EMBL/GenBank/DDBJ whole genome shotgun (WGS) entry which is preliminary data.</text>
</comment>
<protein>
    <recommendedName>
        <fullName evidence="5">MSP domain-containing protein</fullName>
    </recommendedName>
</protein>
<comment type="subcellular location">
    <subcellularLocation>
        <location evidence="1">Membrane</location>
        <topology evidence="1">Single-pass type IV membrane protein</topology>
    </subcellularLocation>
</comment>